<dbReference type="EMBL" id="JAFBFH010000023">
    <property type="protein sequence ID" value="MBM7716157.1"/>
    <property type="molecule type" value="Genomic_DNA"/>
</dbReference>
<proteinExistence type="predicted"/>
<dbReference type="RefSeq" id="WP_171974036.1">
    <property type="nucleotide sequence ID" value="NZ_JAFBFH010000023.1"/>
</dbReference>
<evidence type="ECO:0000313" key="1">
    <source>
        <dbReference type="EMBL" id="MBM7716157.1"/>
    </source>
</evidence>
<organism evidence="1 2">
    <name type="scientific">Siminovitchia thermophila</name>
    <dbReference type="NCBI Taxonomy" id="1245522"/>
    <lineage>
        <taxon>Bacteria</taxon>
        <taxon>Bacillati</taxon>
        <taxon>Bacillota</taxon>
        <taxon>Bacilli</taxon>
        <taxon>Bacillales</taxon>
        <taxon>Bacillaceae</taxon>
        <taxon>Siminovitchia</taxon>
    </lineage>
</organism>
<protein>
    <submittedName>
        <fullName evidence="1">Uncharacterized protein</fullName>
    </submittedName>
</protein>
<reference evidence="1 2" key="1">
    <citation type="submission" date="2021-01" db="EMBL/GenBank/DDBJ databases">
        <title>Genomic Encyclopedia of Type Strains, Phase IV (KMG-IV): sequencing the most valuable type-strain genomes for metagenomic binning, comparative biology and taxonomic classification.</title>
        <authorList>
            <person name="Goeker M."/>
        </authorList>
    </citation>
    <scope>NUCLEOTIDE SEQUENCE [LARGE SCALE GENOMIC DNA]</scope>
    <source>
        <strain evidence="1 2">DSM 105453</strain>
    </source>
</reference>
<dbReference type="Proteomes" id="UP000823485">
    <property type="component" value="Unassembled WGS sequence"/>
</dbReference>
<evidence type="ECO:0000313" key="2">
    <source>
        <dbReference type="Proteomes" id="UP000823485"/>
    </source>
</evidence>
<name>A0ABS2R945_9BACI</name>
<sequence length="47" mass="5372">MDKTAFSHVHFLKMAIHTVGAATKNRKLILEQVAAKTRHLLKRKNSM</sequence>
<gene>
    <name evidence="1" type="ORF">JOC94_003168</name>
</gene>
<accession>A0ABS2R945</accession>
<keyword evidence="2" id="KW-1185">Reference proteome</keyword>
<comment type="caution">
    <text evidence="1">The sequence shown here is derived from an EMBL/GenBank/DDBJ whole genome shotgun (WGS) entry which is preliminary data.</text>
</comment>